<accession>A0A8S5RJC8</accession>
<keyword evidence="1" id="KW-1133">Transmembrane helix</keyword>
<evidence type="ECO:0000256" key="1">
    <source>
        <dbReference type="SAM" id="Phobius"/>
    </source>
</evidence>
<name>A0A8S5RJC8_9VIRU</name>
<keyword evidence="1" id="KW-0472">Membrane</keyword>
<sequence length="65" mass="7282">MIEISAITEQKRDTISKRCKSLMVIIIMIGQITLKELVPIKKPAYSTIMNGFALELKPMVFGEIG</sequence>
<keyword evidence="1" id="KW-0812">Transmembrane</keyword>
<feature type="transmembrane region" description="Helical" evidence="1">
    <location>
        <begin position="21"/>
        <end position="40"/>
    </location>
</feature>
<reference evidence="2" key="1">
    <citation type="journal article" date="2021" name="Proc. Natl. Acad. Sci. U.S.A.">
        <title>A Catalog of Tens of Thousands of Viruses from Human Metagenomes Reveals Hidden Associations with Chronic Diseases.</title>
        <authorList>
            <person name="Tisza M.J."/>
            <person name="Buck C.B."/>
        </authorList>
    </citation>
    <scope>NUCLEOTIDE SEQUENCE</scope>
    <source>
        <strain evidence="2">CtBM815</strain>
    </source>
</reference>
<organism evidence="2">
    <name type="scientific">virus sp. ctBM815</name>
    <dbReference type="NCBI Taxonomy" id="2825806"/>
    <lineage>
        <taxon>Viruses</taxon>
    </lineage>
</organism>
<dbReference type="EMBL" id="BK059109">
    <property type="protein sequence ID" value="DAE31471.1"/>
    <property type="molecule type" value="Genomic_DNA"/>
</dbReference>
<protein>
    <submittedName>
        <fullName evidence="2">Uncharacterized protein</fullName>
    </submittedName>
</protein>
<evidence type="ECO:0000313" key="2">
    <source>
        <dbReference type="EMBL" id="DAE31471.1"/>
    </source>
</evidence>
<proteinExistence type="predicted"/>